<name>A0A1H9UZI4_9PSEU</name>
<dbReference type="RefSeq" id="WP_090067731.1">
    <property type="nucleotide sequence ID" value="NZ_FOFT01000009.1"/>
</dbReference>
<dbReference type="InterPro" id="IPR020323">
    <property type="entry name" value="DUF2716"/>
</dbReference>
<reference evidence="2" key="1">
    <citation type="submission" date="2016-10" db="EMBL/GenBank/DDBJ databases">
        <authorList>
            <person name="Varghese N."/>
            <person name="Submissions S."/>
        </authorList>
    </citation>
    <scope>NUCLEOTIDE SEQUENCE [LARGE SCALE GENOMIC DNA]</scope>
    <source>
        <strain evidence="2">CGMCC 4.578</strain>
    </source>
</reference>
<gene>
    <name evidence="1" type="ORF">SAMN05216195_109204</name>
</gene>
<protein>
    <submittedName>
        <fullName evidence="1">Uncharacterized protein</fullName>
    </submittedName>
</protein>
<accession>A0A1H9UZI4</accession>
<evidence type="ECO:0000313" key="2">
    <source>
        <dbReference type="Proteomes" id="UP000199028"/>
    </source>
</evidence>
<keyword evidence="2" id="KW-1185">Reference proteome</keyword>
<proteinExistence type="predicted"/>
<organism evidence="1 2">
    <name type="scientific">Lentzea flaviverrucosa</name>
    <dbReference type="NCBI Taxonomy" id="200379"/>
    <lineage>
        <taxon>Bacteria</taxon>
        <taxon>Bacillati</taxon>
        <taxon>Actinomycetota</taxon>
        <taxon>Actinomycetes</taxon>
        <taxon>Pseudonocardiales</taxon>
        <taxon>Pseudonocardiaceae</taxon>
        <taxon>Lentzea</taxon>
    </lineage>
</organism>
<dbReference type="Proteomes" id="UP000199028">
    <property type="component" value="Unassembled WGS sequence"/>
</dbReference>
<sequence>MIEDYDERRLRRTPCGAFTERDGPLVRHHLGTHVTIQHAETITGDLKVLVARQQSIAAERIEPVEWRIHQHIAAHGLAEHLAEAGFTEDEPAHVMVAERDRTLSTHELPESMHWPDDQEADEVRLATPALQRFWEDEAGDVSWCVREPGGVFWWHDEIGDRFIEFGMTGAHTEFGPLPQIMAPNRTRAQLHLLAEGTGGVRDLLARNGFNELTTIRTFRWAPEGEPRATRPIQPIGNVEYRDLLERFRQKLDAEPEDSITWGSAFSAEKAATDVVRRGLVACAEPGELIFWADPYHFGIAGDLRRVGGLGQPEWDETVVGDGDYAINAPYDLRFGTFGNHHEDSLCVWGADLLAEVTGELDGVLPRLNRTS</sequence>
<dbReference type="Pfam" id="PF10898">
    <property type="entry name" value="DUF2716"/>
    <property type="match status" value="1"/>
</dbReference>
<dbReference type="EMBL" id="FOFT01000009">
    <property type="protein sequence ID" value="SES14467.1"/>
    <property type="molecule type" value="Genomic_DNA"/>
</dbReference>
<dbReference type="AlphaFoldDB" id="A0A1H9UZI4"/>
<evidence type="ECO:0000313" key="1">
    <source>
        <dbReference type="EMBL" id="SES14467.1"/>
    </source>
</evidence>
<dbReference type="OrthoDB" id="80999at2"/>